<keyword evidence="2" id="KW-1185">Reference proteome</keyword>
<proteinExistence type="predicted"/>
<sequence length="199" mass="22112">MSSGEFATSQPPSADLAFASQNAARVRPVQGAAVQRESEEGRQQWWGFCEAEGKNNRRDPQRHTLHSLRRFFQLREQGTLPKLRPGYGQPDPETHQYWAQKLKDAMRASADLKQRWWDYCDKQPGGMRDPQRHSTKSIQTFFEFYAGEYGTPPLLAAAAATAAASLANDKEAAAVAATSIVTAVTVSGQKAYVVQLREP</sequence>
<protein>
    <submittedName>
        <fullName evidence="1">Uncharacterized protein</fullName>
    </submittedName>
</protein>
<dbReference type="EMBL" id="CAJNDS010000264">
    <property type="protein sequence ID" value="CAE7035439.1"/>
    <property type="molecule type" value="Genomic_DNA"/>
</dbReference>
<name>A0A812IEL0_9DINO</name>
<comment type="caution">
    <text evidence="1">The sequence shown here is derived from an EMBL/GenBank/DDBJ whole genome shotgun (WGS) entry which is preliminary data.</text>
</comment>
<gene>
    <name evidence="1" type="ORF">SNAT2548_LOCUS4294</name>
</gene>
<evidence type="ECO:0000313" key="2">
    <source>
        <dbReference type="Proteomes" id="UP000604046"/>
    </source>
</evidence>
<reference evidence="1" key="1">
    <citation type="submission" date="2021-02" db="EMBL/GenBank/DDBJ databases">
        <authorList>
            <person name="Dougan E. K."/>
            <person name="Rhodes N."/>
            <person name="Thang M."/>
            <person name="Chan C."/>
        </authorList>
    </citation>
    <scope>NUCLEOTIDE SEQUENCE</scope>
</reference>
<dbReference type="OrthoDB" id="419231at2759"/>
<accession>A0A812IEL0</accession>
<feature type="non-terminal residue" evidence="1">
    <location>
        <position position="1"/>
    </location>
</feature>
<organism evidence="1 2">
    <name type="scientific">Symbiodinium natans</name>
    <dbReference type="NCBI Taxonomy" id="878477"/>
    <lineage>
        <taxon>Eukaryota</taxon>
        <taxon>Sar</taxon>
        <taxon>Alveolata</taxon>
        <taxon>Dinophyceae</taxon>
        <taxon>Suessiales</taxon>
        <taxon>Symbiodiniaceae</taxon>
        <taxon>Symbiodinium</taxon>
    </lineage>
</organism>
<evidence type="ECO:0000313" key="1">
    <source>
        <dbReference type="EMBL" id="CAE7035439.1"/>
    </source>
</evidence>
<dbReference type="Proteomes" id="UP000604046">
    <property type="component" value="Unassembled WGS sequence"/>
</dbReference>
<dbReference type="AlphaFoldDB" id="A0A812IEL0"/>